<dbReference type="AlphaFoldDB" id="A0AAE1E9B7"/>
<name>A0AAE1E9B7_9GAST</name>
<reference evidence="1" key="1">
    <citation type="journal article" date="2023" name="G3 (Bethesda)">
        <title>A reference genome for the long-term kleptoplast-retaining sea slug Elysia crispata morphotype clarki.</title>
        <authorList>
            <person name="Eastman K.E."/>
            <person name="Pendleton A.L."/>
            <person name="Shaikh M.A."/>
            <person name="Suttiyut T."/>
            <person name="Ogas R."/>
            <person name="Tomko P."/>
            <person name="Gavelis G."/>
            <person name="Widhalm J.R."/>
            <person name="Wisecaver J.H."/>
        </authorList>
    </citation>
    <scope>NUCLEOTIDE SEQUENCE</scope>
    <source>
        <strain evidence="1">ECLA1</strain>
    </source>
</reference>
<evidence type="ECO:0000313" key="2">
    <source>
        <dbReference type="Proteomes" id="UP001283361"/>
    </source>
</evidence>
<sequence length="149" mass="16794">MRATRPSHIYLCCRARGQAIASFQNYPLEDVTILFHINILPNLLFDAAVNQFRRAGHPPFLSPAETSMGSQVFQELNGISRPPWPVCPRVTRGALDIQIPELDCFANRLADLFCATLLRAQYCSLRRNNESHHNNYVERSVTPSAPCTP</sequence>
<keyword evidence="2" id="KW-1185">Reference proteome</keyword>
<protein>
    <submittedName>
        <fullName evidence="1">Uncharacterized protein</fullName>
    </submittedName>
</protein>
<dbReference type="EMBL" id="JAWDGP010000593">
    <property type="protein sequence ID" value="KAK3799081.1"/>
    <property type="molecule type" value="Genomic_DNA"/>
</dbReference>
<organism evidence="1 2">
    <name type="scientific">Elysia crispata</name>
    <name type="common">lettuce slug</name>
    <dbReference type="NCBI Taxonomy" id="231223"/>
    <lineage>
        <taxon>Eukaryota</taxon>
        <taxon>Metazoa</taxon>
        <taxon>Spiralia</taxon>
        <taxon>Lophotrochozoa</taxon>
        <taxon>Mollusca</taxon>
        <taxon>Gastropoda</taxon>
        <taxon>Heterobranchia</taxon>
        <taxon>Euthyneura</taxon>
        <taxon>Panpulmonata</taxon>
        <taxon>Sacoglossa</taxon>
        <taxon>Placobranchoidea</taxon>
        <taxon>Plakobranchidae</taxon>
        <taxon>Elysia</taxon>
    </lineage>
</organism>
<evidence type="ECO:0000313" key="1">
    <source>
        <dbReference type="EMBL" id="KAK3799081.1"/>
    </source>
</evidence>
<dbReference type="Proteomes" id="UP001283361">
    <property type="component" value="Unassembled WGS sequence"/>
</dbReference>
<comment type="caution">
    <text evidence="1">The sequence shown here is derived from an EMBL/GenBank/DDBJ whole genome shotgun (WGS) entry which is preliminary data.</text>
</comment>
<proteinExistence type="predicted"/>
<accession>A0AAE1E9B7</accession>
<gene>
    <name evidence="1" type="ORF">RRG08_051362</name>
</gene>